<dbReference type="RefSeq" id="XP_060674835.1">
    <property type="nucleotide sequence ID" value="XM_060818852.1"/>
</dbReference>
<evidence type="ECO:0000313" key="2">
    <source>
        <dbReference type="RefSeq" id="XP_060674835.1"/>
    </source>
</evidence>
<dbReference type="Pfam" id="PF03140">
    <property type="entry name" value="DUF247"/>
    <property type="match status" value="1"/>
</dbReference>
<dbReference type="GeneID" id="132804449"/>
<gene>
    <name evidence="2" type="primary">LOC132804449</name>
</gene>
<dbReference type="Proteomes" id="UP001652623">
    <property type="component" value="Chromosome 7"/>
</dbReference>
<proteinExistence type="predicted"/>
<dbReference type="PANTHER" id="PTHR31170:SF9">
    <property type="entry name" value="PROTEIN, PUTATIVE (DUF247)-RELATED"/>
    <property type="match status" value="1"/>
</dbReference>
<keyword evidence="1" id="KW-1185">Reference proteome</keyword>
<reference evidence="2" key="1">
    <citation type="submission" date="2025-08" db="UniProtKB">
        <authorList>
            <consortium name="RefSeq"/>
        </authorList>
    </citation>
    <scope>IDENTIFICATION</scope>
    <source>
        <tissue evidence="2">Seedling</tissue>
    </source>
</reference>
<sequence length="529" mass="62466">MEEVTTHNIPRPRIVAACARVPRDPPPIMNISPEILEPDQEDTRSWIIYKVPNKLREIRPAAYTPQIVSIGPFHHGKSNLKAMEHYKDKYAKEFLEQSFCNHIKQEDLMNELKKEDGKLVERIKRSYEEDSFEPENEKKYWTDKIPMILQDAFFIFELFFRNHETQPPDREDDEKKKQRAEKIKKIFRDYIWRSPWVKAAIKQDLILLENQLPFFVLTHLFDSIFKHRSKDIDGIPDYLPELKNNEGEPCDFLIQVTYEFFIDYYRFGKPCPKESSENKPLFKYSGQEKKQLVSEMKHIKHFTDLIRKFMCDETVEYPKSSEALTHCLYSAKQLDNAGVMFGRPKDATYLASINTWPDVKDDDKCYQWWNGRGCCWLNGCCWINCLQLKIPQLKVQDNTECIFRNVMALEQFVYPDEPRICNYIFLLDQLIDTVEDVDLLVDKRIIENWLGTNKAVAALVNKLCDHIVTPHFLYTDICDKLNKHQTKRLNVARSTLKRVYFKDIWTGSGTVVGLVFLVFSHQESLLCMR</sequence>
<name>A0ABM4ADM8_ZIZJJ</name>
<organism evidence="1 2">
    <name type="scientific">Ziziphus jujuba</name>
    <name type="common">Chinese jujube</name>
    <name type="synonym">Ziziphus sativa</name>
    <dbReference type="NCBI Taxonomy" id="326968"/>
    <lineage>
        <taxon>Eukaryota</taxon>
        <taxon>Viridiplantae</taxon>
        <taxon>Streptophyta</taxon>
        <taxon>Embryophyta</taxon>
        <taxon>Tracheophyta</taxon>
        <taxon>Spermatophyta</taxon>
        <taxon>Magnoliopsida</taxon>
        <taxon>eudicotyledons</taxon>
        <taxon>Gunneridae</taxon>
        <taxon>Pentapetalae</taxon>
        <taxon>rosids</taxon>
        <taxon>fabids</taxon>
        <taxon>Rosales</taxon>
        <taxon>Rhamnaceae</taxon>
        <taxon>Paliureae</taxon>
        <taxon>Ziziphus</taxon>
    </lineage>
</organism>
<dbReference type="PANTHER" id="PTHR31170">
    <property type="entry name" value="BNAC04G53230D PROTEIN"/>
    <property type="match status" value="1"/>
</dbReference>
<accession>A0ABM4ADM8</accession>
<protein>
    <submittedName>
        <fullName evidence="2">UPF0481 protein At3g47200-like</fullName>
    </submittedName>
</protein>
<dbReference type="InterPro" id="IPR004158">
    <property type="entry name" value="DUF247_pln"/>
</dbReference>
<evidence type="ECO:0000313" key="1">
    <source>
        <dbReference type="Proteomes" id="UP001652623"/>
    </source>
</evidence>